<feature type="domain" description="Ketosynthase family 3 (KS3)" evidence="8">
    <location>
        <begin position="16"/>
        <end position="438"/>
    </location>
</feature>
<feature type="domain" description="Carrier" evidence="7">
    <location>
        <begin position="4234"/>
        <end position="4311"/>
    </location>
</feature>
<dbReference type="SUPFAM" id="SSF53901">
    <property type="entry name" value="Thiolase-like"/>
    <property type="match status" value="3"/>
</dbReference>
<dbReference type="InterPro" id="IPR057326">
    <property type="entry name" value="KR_dom"/>
</dbReference>
<feature type="region of interest" description="C-terminal hotdog fold" evidence="5">
    <location>
        <begin position="3587"/>
        <end position="3738"/>
    </location>
</feature>
<evidence type="ECO:0000313" key="11">
    <source>
        <dbReference type="Proteomes" id="UP000274601"/>
    </source>
</evidence>
<dbReference type="SMART" id="SM00823">
    <property type="entry name" value="PKS_PP"/>
    <property type="match status" value="3"/>
</dbReference>
<evidence type="ECO:0000259" key="7">
    <source>
        <dbReference type="PROSITE" id="PS50075"/>
    </source>
</evidence>
<dbReference type="SMART" id="SM00825">
    <property type="entry name" value="PKS_KS"/>
    <property type="match status" value="3"/>
</dbReference>
<organism evidence="10 11">
    <name type="scientific">Actinomadura pelletieri DSM 43383</name>
    <dbReference type="NCBI Taxonomy" id="1120940"/>
    <lineage>
        <taxon>Bacteria</taxon>
        <taxon>Bacillati</taxon>
        <taxon>Actinomycetota</taxon>
        <taxon>Actinomycetes</taxon>
        <taxon>Streptosporangiales</taxon>
        <taxon>Thermomonosporaceae</taxon>
        <taxon>Actinomadura</taxon>
    </lineage>
</organism>
<dbReference type="PROSITE" id="PS52019">
    <property type="entry name" value="PKS_MFAS_DH"/>
    <property type="match status" value="1"/>
</dbReference>
<dbReference type="Gene3D" id="3.40.47.10">
    <property type="match status" value="3"/>
</dbReference>
<protein>
    <submittedName>
        <fullName evidence="10">Tylactone synthase/type I polyketide synthase PikAI</fullName>
    </submittedName>
</protein>
<dbReference type="PANTHER" id="PTHR43775">
    <property type="entry name" value="FATTY ACID SYNTHASE"/>
    <property type="match status" value="1"/>
</dbReference>
<dbReference type="SUPFAM" id="SSF55048">
    <property type="entry name" value="Probable ACP-binding domain of malonyl-CoA ACP transacylase"/>
    <property type="match status" value="3"/>
</dbReference>
<dbReference type="InterPro" id="IPR055123">
    <property type="entry name" value="SpnB-like_Rossmann"/>
</dbReference>
<feature type="active site" description="Proton acceptor; for dehydratase activity" evidence="5">
    <location>
        <position position="3478"/>
    </location>
</feature>
<dbReference type="InterPro" id="IPR016039">
    <property type="entry name" value="Thiolase-like"/>
</dbReference>
<dbReference type="InterPro" id="IPR036291">
    <property type="entry name" value="NAD(P)-bd_dom_sf"/>
</dbReference>
<dbReference type="Gene3D" id="1.10.1200.10">
    <property type="entry name" value="ACP-like"/>
    <property type="match status" value="3"/>
</dbReference>
<evidence type="ECO:0000256" key="4">
    <source>
        <dbReference type="ARBA" id="ARBA00023315"/>
    </source>
</evidence>
<dbReference type="Pfam" id="PF00698">
    <property type="entry name" value="Acyl_transf_1"/>
    <property type="match status" value="3"/>
</dbReference>
<dbReference type="FunFam" id="3.40.47.10:FF:000019">
    <property type="entry name" value="Polyketide synthase type I"/>
    <property type="match status" value="3"/>
</dbReference>
<feature type="domain" description="Ketosynthase family 3 (KS3)" evidence="8">
    <location>
        <begin position="2538"/>
        <end position="2966"/>
    </location>
</feature>
<proteinExistence type="predicted"/>
<dbReference type="Gene3D" id="3.40.366.10">
    <property type="entry name" value="Malonyl-Coenzyme A Acyl Carrier Protein, domain 2"/>
    <property type="match status" value="3"/>
</dbReference>
<dbReference type="Pfam" id="PF08659">
    <property type="entry name" value="KR"/>
    <property type="match status" value="2"/>
</dbReference>
<dbReference type="InterPro" id="IPR013968">
    <property type="entry name" value="PKS_KR"/>
</dbReference>
<feature type="region of interest" description="N-terminal hotdog fold" evidence="5">
    <location>
        <begin position="3447"/>
        <end position="3571"/>
    </location>
</feature>
<dbReference type="InterPro" id="IPR014043">
    <property type="entry name" value="Acyl_transferase_dom"/>
</dbReference>
<dbReference type="PROSITE" id="PS00606">
    <property type="entry name" value="KS3_1"/>
    <property type="match status" value="2"/>
</dbReference>
<dbReference type="InterPro" id="IPR049551">
    <property type="entry name" value="PKS_DH_C"/>
</dbReference>
<feature type="domain" description="Carrier" evidence="7">
    <location>
        <begin position="950"/>
        <end position="1025"/>
    </location>
</feature>
<dbReference type="SMART" id="SM01294">
    <property type="entry name" value="PKS_PP_betabranch"/>
    <property type="match status" value="2"/>
</dbReference>
<dbReference type="InterPro" id="IPR016035">
    <property type="entry name" value="Acyl_Trfase/lysoPLipase"/>
</dbReference>
<dbReference type="Gene3D" id="3.10.129.110">
    <property type="entry name" value="Polyketide synthase dehydratase"/>
    <property type="match status" value="1"/>
</dbReference>
<dbReference type="PROSITE" id="PS52004">
    <property type="entry name" value="KS3_2"/>
    <property type="match status" value="3"/>
</dbReference>
<dbReference type="InterPro" id="IPR016036">
    <property type="entry name" value="Malonyl_transacylase_ACP-bd"/>
</dbReference>
<evidence type="ECO:0000256" key="6">
    <source>
        <dbReference type="SAM" id="MobiDB-lite"/>
    </source>
</evidence>
<dbReference type="CDD" id="cd08952">
    <property type="entry name" value="KR_1_SDR_x"/>
    <property type="match status" value="1"/>
</dbReference>
<feature type="domain" description="Ketosynthase family 3 (KS3)" evidence="8">
    <location>
        <begin position="1052"/>
        <end position="1478"/>
    </location>
</feature>
<dbReference type="InterPro" id="IPR001227">
    <property type="entry name" value="Ac_transferase_dom_sf"/>
</dbReference>
<dbReference type="Pfam" id="PF00550">
    <property type="entry name" value="PP-binding"/>
    <property type="match status" value="3"/>
</dbReference>
<evidence type="ECO:0000313" key="10">
    <source>
        <dbReference type="EMBL" id="RKS68199.1"/>
    </source>
</evidence>
<feature type="domain" description="PKS/mFAS DH" evidence="9">
    <location>
        <begin position="3447"/>
        <end position="3738"/>
    </location>
</feature>
<dbReference type="InterPro" id="IPR006162">
    <property type="entry name" value="Ppantetheine_attach_site"/>
</dbReference>
<dbReference type="InterPro" id="IPR032821">
    <property type="entry name" value="PKS_assoc"/>
</dbReference>
<evidence type="ECO:0000256" key="1">
    <source>
        <dbReference type="ARBA" id="ARBA00022450"/>
    </source>
</evidence>
<dbReference type="GO" id="GO:0006633">
    <property type="term" value="P:fatty acid biosynthetic process"/>
    <property type="evidence" value="ECO:0007669"/>
    <property type="project" value="InterPro"/>
</dbReference>
<feature type="region of interest" description="Disordered" evidence="6">
    <location>
        <begin position="4168"/>
        <end position="4187"/>
    </location>
</feature>
<dbReference type="GO" id="GO:0004315">
    <property type="term" value="F:3-oxoacyl-[acyl-carrier-protein] synthase activity"/>
    <property type="evidence" value="ECO:0007669"/>
    <property type="project" value="InterPro"/>
</dbReference>
<dbReference type="InterPro" id="IPR050091">
    <property type="entry name" value="PKS_NRPS_Biosynth_Enz"/>
</dbReference>
<dbReference type="InterPro" id="IPR014030">
    <property type="entry name" value="Ketoacyl_synth_N"/>
</dbReference>
<dbReference type="InterPro" id="IPR018201">
    <property type="entry name" value="Ketoacyl_synth_AS"/>
</dbReference>
<dbReference type="InterPro" id="IPR049900">
    <property type="entry name" value="PKS_mFAS_DH"/>
</dbReference>
<dbReference type="GO" id="GO:0004312">
    <property type="term" value="F:fatty acid synthase activity"/>
    <property type="evidence" value="ECO:0007669"/>
    <property type="project" value="TreeGrafter"/>
</dbReference>
<dbReference type="PROSITE" id="PS50075">
    <property type="entry name" value="CARRIER"/>
    <property type="match status" value="3"/>
</dbReference>
<keyword evidence="4" id="KW-0012">Acyltransferase</keyword>
<feature type="active site" description="Proton donor; for dehydratase activity" evidence="5">
    <location>
        <position position="3647"/>
    </location>
</feature>
<sequence>MPVEQNRVAGTANSADESVAIIGMSCRLPRSPDPAAFWRLLCEGRDAISETPGDRWDVPGREPGSVPPPGARYAGLLDHVDRFDPGFFGISPREAVEMDPQQRLALELGWEALEDAAIVPGTLASSRTGVFVGAIADDYAILLSRRGGGTATPHTLPGTNRGVIANRLSYVLGLHGPSLSVDAAQSSSLVAVHLACESLRKGESTLALVGGVNLIIDADSTARAVGFGGLSPDGRCHTFDARANGYVRGEGGVFLVLKPLNRAVADGDHVYCVIDGSAVNHDGASDGLTVPNADAQREVMRLACRRAGVDPADVQYVELHGTGTPVGDPVEAAALGAAFGAPRSPDSPLIVGSAKTNVGHPEGAAGIVGLLKTALSIEHRRIPPSLNFETPNPRIDMDGLRLRVQTALTGWPRPDRPLVAGVNSVGVGGTNCHVTVSEPPAPRPAQRPAGTASPSLVPWVVSGRDPAALRAQAARLREHVAADPDPTPEDVGWSLATTRASFEHRAVVLGSDRDGLLDRLAALEQGVDGAGLVTGRAGDPGATVFVFPGQGSQWDRMALDLLDTSAVFRDAATACDEALRSYLDWSVLDVLRRRPDAPGLDRVDVVQPVLFTMMVSLAALWRSFGVEPDAVVGHSQGEIAAAHVAGALTLDDAARIVTVRSRAWRTLAGHGGMVAVSLNADELRPRLERWDDRLSIAAVNGPGTAAVAGSPDALDELVRELTGEGIRARPIPGVDTAGHSPQVEALRDLLLDELAPVSPGPSSVPFYSTVTGGLLDTTRLDAAYWYRNMREPVEFERATRALIAAGHRVFVETSPHPMLTVSVQETLEDAEETRGPDGPGGRSVTVGTLRRDEDVWQRVLTALAEVHVRGTAVSWQAVLAGGEPRRVALPTYAFQRRRYWPDLSAAASSATPAPATATEPRDLPEEDDVPAEAAPWSVRLSGLSRADAERALLEMLRTQVAIVLGHVTDEAVDIDRSFKDLGFDSASGVELRNRLATATGLRLPTGLLFAHPTPAALIRYLHDELTGAAPDAAEDAADDAARNEVKAPPADGDPIVVVGMACRFPGGVSSPEQLWQLVAGGHDAIGDFPANRGWDVDGLFDPVPGTHGKTYVRQGGFLHDADRFDANFFGISPREAVAMDPQQRLLLETSWEALERAGIDPTTLDGTPAAVFVGTTAQDYGPRAHEAPEELAGYLLTGGTASVASGRIAYTLGLTGPAVTVDTACSSSLTALHLAGQALRQGECTLALAGGVTVMATPGVFVDFSRQKGLAADGRCKPFAAAADGTAWSEGAGMLVLERLSDARRNGHPVLAVVRGSAVNQDGASNGLTAPSGPSQRRVILRALDAAGLTPADVDAVEAHGTGTSLGDPIEAEALLETYAHDRPADRPVLLGSLKSNIGHTQAAAGVAGVIKMILAMREGVLPASLHLDEPTPRVDWSRGAAALLSTAVPWPETGRPRRAGVSSFGISGTNAHVILEEAAPADEPSEDGSATGPGDSEPTPWLLSARTEEALRAQAARLAEHVTADPTLGAADIGHWLARNRATLEHRAAVVATDRDGHLHGLRALARGETAPGLVLGTTVGGTGATAFLFTGQGSQYPGMGRELHDAFPVFARALDEVTGHLDTHLDVPLRTVMFAAEGTAEAALLDQTRYTQTGLFAFEVALFRLFESWGVRPDRLIGHSVGEIAAAHVAGVLTLPDACALVTARARLMQALPTGGAMVAIEATEDETAESLHGHRGAVAVAAVNGPASTVISGDHDAVMAVAEEWRARGRRTKRLNVSHAFHSPHMDGMLDDFRDAVARLDHHPPRIPIISNLTGEPAAVADITDPEYWVRHVREAVRFHHGVGSLLASGVTTLLEIGPGGTLTAMAAETVAGAADGVDRTLIPALRGGESEAQAVLIALARLHTAGHAVRWETFFTRSPARPVDLPTYPFQRQSYWYRATPDEAGDTGRHRIAWRPLASVQAGPVDGGWLMVVAAGHTDDEWATASAAMLTEAGADVTTIVHDPTEHDRETLAARLREAVTGGSTSIRGVLSLLTGPVGALTLIQALGDAEIPAPLWATTRGAVGTGDRDEPPHPAERQVWGLGQTAALEHPRRWGGLVDLPETPDARTLAHLRLALSAPAGENQFAVRPSGLFVRRLVPAPARDMPTGTGWRPRGTVLITGGTGGLGAHVARSLADRGAERLLLVSRRGPAAPGADDLATELRGLGPDVSVVACDVADRAALKALIDQERADHGPIRAVVHAAGTVRPVPLTDLTVAELESATAKAVMADNLSDLLDAEQPDRLDAFVLFSSIAGVWGSGGLAAYAAANASLDALAERRRAHGRPATALSWGMWAGAGMGAQDDLGGRMGRHGIGAMPPERAIDAMWRALDDDETALTIADVDWRRFLPAFTAVRPHPLFDELPEAGRATETATPTASRSGAAEELRRKLDELDAADRLPWLVRLVGSYSATVSGRPDERAIDPERPFRDLGFDSLMAVELRNQLVAGTGLDLATTLTFDHPTPAAVAAHLHDLLSGERRTVADHETVAGPADEPIAVVAMACRYPGNVRSPGDLWRLVDSGADAMGGFPADRGWDLDRLLDPDPGPGDHDISHTDTGGFLYDAGDFDPEFFDITPREALAMDPQQRLLLETAWESFERAGIDPASLRGSRAGVFVGAWSQEYGGGMGGASEEARGYMVTGGATSVTSGRVAYTFGFEGPAVTVDTACSSSLVALHLAARSLRSGECTIALAGGATVMANPGAFIEFSRQRGLAPDGRCKSFAASADGTGWGEGVGLLLLERLSDAVANGHQVLGVIRGSAINQDGASNGLTAPSGSAQERVIKAACADAGVSPREVDVVEAHGTGTSLGDPIEARALIAAYGRDRAPGRPLLLGSVKSNIGHTQAAAGVAGVIKMIEAMRHGRLPATLHVDEPTPHVDWSDGTVELLTDPTPWPDNPHPRRAAVSSFGISGTNAHVILEAAPPTDTPTHHDTPPDPATVPWIISAKSEDALKAQAEQLATHVRAHPDLGTADVGHALATTRHDFDHRAVLVGGDRTELLDTLDALARGDAATVGIVTGRRTTPGKTAFMFTGQGSQRPGMGRELYEAFPVYARALDEVVAALDPHLDRPLKPIMWADRGSAEAALLDQTAYTQPALFAVQVALYRLLEHCGLRPDHLIGHSIGEITAAHVSGVLTLADAAALIATRGRLMRSLPENGAMIAIDADEPEVRDALTVMDEGHGAAVAAVNGPRSVVVSGDRDAVHALAARFEEQGRRTKELRVSGAFHSPHVHAVLDEFERAARKVTYHPPAIPIVSNVTGAPCGDELRTPEYWVRQLREAVRFHDGVQTLHAAGVTAYVEVGPGTALSALAEGTVRSIAEDGDASGFVPLLRDGRSETRTFAAGLARAHTRGLPVDWEAVFFPRTPARPIELPTYPFQRRRFWLEPAPASHATDRGHETPDHPLLDSRVELDDGGLLFLGRLSLRSQPWILDHIVFEDYVVPGTTWIELSTWAGRQAGCHRLEEFAHESPLLLTEGRVAEFQLRLGTADENDRRTVTLRYRPVEATEPQPWKVLGRGVLGPGEDVAGRPAPDDLRVWPPKNAVALDADRFYEHFDSLRLYLWGPYFRGLRSAWTRDGDLFAEIRLADGTEPGRFDLHPALLDATMHALGLDKINEGLTSLLANGEDDTERPRIPFAWRGVSLHGGGGRSLRVRLTPTGAENNGVALTIADETGGLVATVDSVVLRPVSLRQLKDALGAARTAARFGLGWNPLATSETAPPEDVAVIGLGDDDPETVLDVASTPVYAGLDALRSAIDDGTPVPGIVLVPCSGGDTDDQAAAVHTVTGRVLELVRAWLADPRLSASHLAVVTRGAVAVLDTDRIDEPSTAAIWGLLRSAQREQPGRFTLIDVDDRPASVKTLLAALAGARAEDEPQLALRHGDAYVPRLTRLPEPADQDRDPAPLLDPAGTVLVTGGTGTLGGLLARHLVTEHGARHLLLTSRRGPAAGGAAELERELAGLGAEVTVRACDAGDRDAVAALLAEIPADRPLTAIVHTAGVLDDAVVTELTADALDGVLRPKADAAWHLHELTRDLDLSAFVLFSAAAGILGGPGQANYAAANTFLDALARHRRDAGLPALSLAWGLWETPSGITRHLGTADLRRIARGGMKPLTARDALALFDGAQAPGPETQLPARLDPAPPRDGDPVPAVLRGLVREPAGASADQASPARVAADRADLVRRLGALPAAARRREITDLVVAHIAGVTGRPAHGIDTERPFNEMGLDSLMALELRNRLGAATGLSLSATLVFDHPTATALSHHVEDLLFPDGDDPTSTDGSADAGLDVREADIRRSLNSIPLSRLREAGLIDTLLELADTPYWSPPVNGDHDPEEVDAMGVEDLIRQALNDELSDADSES</sequence>
<feature type="region of interest" description="Disordered" evidence="6">
    <location>
        <begin position="905"/>
        <end position="930"/>
    </location>
</feature>
<dbReference type="InterPro" id="IPR042104">
    <property type="entry name" value="PKS_dehydratase_sf"/>
</dbReference>
<dbReference type="SUPFAM" id="SSF51735">
    <property type="entry name" value="NAD(P)-binding Rossmann-fold domains"/>
    <property type="match status" value="4"/>
</dbReference>
<dbReference type="SMART" id="SM00822">
    <property type="entry name" value="PKS_KR"/>
    <property type="match status" value="2"/>
</dbReference>
<feature type="domain" description="Carrier" evidence="7">
    <location>
        <begin position="2445"/>
        <end position="2520"/>
    </location>
</feature>
<dbReference type="EMBL" id="RBWU01000008">
    <property type="protein sequence ID" value="RKS68199.1"/>
    <property type="molecule type" value="Genomic_DNA"/>
</dbReference>
<dbReference type="SUPFAM" id="SSF47336">
    <property type="entry name" value="ACP-like"/>
    <property type="match status" value="3"/>
</dbReference>
<dbReference type="PROSITE" id="PS00012">
    <property type="entry name" value="PHOSPHOPANTETHEINE"/>
    <property type="match status" value="2"/>
</dbReference>
<dbReference type="SMART" id="SM00827">
    <property type="entry name" value="PKS_AT"/>
    <property type="match status" value="3"/>
</dbReference>
<dbReference type="SMART" id="SM00826">
    <property type="entry name" value="PKS_DH"/>
    <property type="match status" value="1"/>
</dbReference>
<dbReference type="Pfam" id="PF22953">
    <property type="entry name" value="SpnB_Rossmann"/>
    <property type="match status" value="1"/>
</dbReference>
<dbReference type="PANTHER" id="PTHR43775:SF51">
    <property type="entry name" value="INACTIVE PHENOLPHTHIOCEROL SYNTHESIS POLYKETIDE SYNTHASE TYPE I PKS1-RELATED"/>
    <property type="match status" value="1"/>
</dbReference>
<dbReference type="SUPFAM" id="SSF52151">
    <property type="entry name" value="FabD/lysophospholipase-like"/>
    <property type="match status" value="3"/>
</dbReference>
<feature type="region of interest" description="Disordered" evidence="6">
    <location>
        <begin position="437"/>
        <end position="458"/>
    </location>
</feature>
<evidence type="ECO:0000256" key="5">
    <source>
        <dbReference type="PROSITE-ProRule" id="PRU01363"/>
    </source>
</evidence>
<dbReference type="Gene3D" id="3.40.50.720">
    <property type="entry name" value="NAD(P)-binding Rossmann-like Domain"/>
    <property type="match status" value="2"/>
</dbReference>
<evidence type="ECO:0000259" key="8">
    <source>
        <dbReference type="PROSITE" id="PS52004"/>
    </source>
</evidence>
<dbReference type="GO" id="GO:0031177">
    <property type="term" value="F:phosphopantetheine binding"/>
    <property type="evidence" value="ECO:0007669"/>
    <property type="project" value="InterPro"/>
</dbReference>
<dbReference type="InterPro" id="IPR049552">
    <property type="entry name" value="PKS_DH_N"/>
</dbReference>
<dbReference type="Pfam" id="PF16197">
    <property type="entry name" value="KAsynt_C_assoc"/>
    <property type="match status" value="3"/>
</dbReference>
<keyword evidence="11" id="KW-1185">Reference proteome</keyword>
<dbReference type="RefSeq" id="WP_246007363.1">
    <property type="nucleotide sequence ID" value="NZ_RBWU01000008.1"/>
</dbReference>
<dbReference type="InterPro" id="IPR020807">
    <property type="entry name" value="PKS_DH"/>
</dbReference>
<feature type="compositionally biased region" description="Low complexity" evidence="6">
    <location>
        <begin position="905"/>
        <end position="918"/>
    </location>
</feature>
<dbReference type="FunFam" id="3.40.366.10:FF:000002">
    <property type="entry name" value="Probable polyketide synthase 2"/>
    <property type="match status" value="3"/>
</dbReference>
<dbReference type="InterPro" id="IPR036736">
    <property type="entry name" value="ACP-like_sf"/>
</dbReference>
<feature type="region of interest" description="Disordered" evidence="6">
    <location>
        <begin position="2409"/>
        <end position="2429"/>
    </location>
</feature>
<comment type="caution">
    <text evidence="10">The sequence shown here is derived from an EMBL/GenBank/DDBJ whole genome shotgun (WGS) entry which is preliminary data.</text>
</comment>
<keyword evidence="2" id="KW-0597">Phosphoprotein</keyword>
<accession>A0A495Q9M0</accession>
<dbReference type="Gene3D" id="3.30.70.3290">
    <property type="match status" value="3"/>
</dbReference>
<dbReference type="InterPro" id="IPR009081">
    <property type="entry name" value="PP-bd_ACP"/>
</dbReference>
<keyword evidence="3" id="KW-0808">Transferase</keyword>
<evidence type="ECO:0000256" key="3">
    <source>
        <dbReference type="ARBA" id="ARBA00022679"/>
    </source>
</evidence>
<keyword evidence="1" id="KW-0596">Phosphopantetheine</keyword>
<dbReference type="InterPro" id="IPR014031">
    <property type="entry name" value="Ketoacyl_synth_C"/>
</dbReference>
<name>A0A495Q9M0_9ACTN</name>
<dbReference type="Pfam" id="PF14765">
    <property type="entry name" value="PS-DH"/>
    <property type="match status" value="1"/>
</dbReference>
<reference evidence="10 11" key="1">
    <citation type="submission" date="2018-10" db="EMBL/GenBank/DDBJ databases">
        <title>Genomic Encyclopedia of Archaeal and Bacterial Type Strains, Phase II (KMG-II): from individual species to whole genera.</title>
        <authorList>
            <person name="Goeker M."/>
        </authorList>
    </citation>
    <scope>NUCLEOTIDE SEQUENCE [LARGE SCALE GENOMIC DNA]</scope>
    <source>
        <strain evidence="10 11">DSM 43383</strain>
    </source>
</reference>
<dbReference type="Pfam" id="PF02801">
    <property type="entry name" value="Ketoacyl-synt_C"/>
    <property type="match status" value="3"/>
</dbReference>
<dbReference type="CDD" id="cd00833">
    <property type="entry name" value="PKS"/>
    <property type="match status" value="3"/>
</dbReference>
<evidence type="ECO:0000256" key="2">
    <source>
        <dbReference type="ARBA" id="ARBA00022553"/>
    </source>
</evidence>
<dbReference type="InterPro" id="IPR020841">
    <property type="entry name" value="PKS_Beta-ketoAc_synthase_dom"/>
</dbReference>
<evidence type="ECO:0000259" key="9">
    <source>
        <dbReference type="PROSITE" id="PS52019"/>
    </source>
</evidence>
<dbReference type="Proteomes" id="UP000274601">
    <property type="component" value="Unassembled WGS sequence"/>
</dbReference>
<dbReference type="CDD" id="cd08956">
    <property type="entry name" value="KR_3_FAS_SDR_x"/>
    <property type="match status" value="1"/>
</dbReference>
<feature type="region of interest" description="Disordered" evidence="6">
    <location>
        <begin position="1481"/>
        <end position="1502"/>
    </location>
</feature>
<gene>
    <name evidence="10" type="ORF">BZB76_6452</name>
</gene>
<dbReference type="InterPro" id="IPR020806">
    <property type="entry name" value="PKS_PP-bd"/>
</dbReference>
<dbReference type="Pfam" id="PF21089">
    <property type="entry name" value="PKS_DH_N"/>
    <property type="match status" value="1"/>
</dbReference>
<dbReference type="Pfam" id="PF00109">
    <property type="entry name" value="ketoacyl-synt"/>
    <property type="match status" value="3"/>
</dbReference>